<feature type="region of interest" description="Disordered" evidence="1">
    <location>
        <begin position="281"/>
        <end position="332"/>
    </location>
</feature>
<sequence length="332" mass="37010">MFASNQMRQRGGGGGGLPMTGGNAGLPTGAASLISPFRPSANDGSGRAIQMESPFRRMWRTASGYTKGSWYGTIISVLIFFLGVRTLWRTNASIWLTCHAQGCELQITPPQGSTLKMKLARKQLVKSEAIKVSAEGDFVRLDTSPQVTRTKGKKAKYQNSGPDVDGNYNSYHVVFREPSDEYRDYGDEEHPEVSLAPIYEYTYPESASGNRVLQMRKFNLGQTKRRTRTMVSKVDSYVRQRRHKLTIKENCALSWQGVLATVLGLFAFLLTILIGQFSEPEDPWKRKPSKRGVRQPPKPPSRTTKSRVGPSYKGSGNRYSSVPKQSTSRKSN</sequence>
<organism evidence="3">
    <name type="scientific">Grammatophora oceanica</name>
    <dbReference type="NCBI Taxonomy" id="210454"/>
    <lineage>
        <taxon>Eukaryota</taxon>
        <taxon>Sar</taxon>
        <taxon>Stramenopiles</taxon>
        <taxon>Ochrophyta</taxon>
        <taxon>Bacillariophyta</taxon>
        <taxon>Fragilariophyceae</taxon>
        <taxon>Fragilariophycidae</taxon>
        <taxon>Rhabdonematales</taxon>
        <taxon>Grammatophoraceae</taxon>
        <taxon>Grammatophora</taxon>
    </lineage>
</organism>
<evidence type="ECO:0000256" key="2">
    <source>
        <dbReference type="SAM" id="Phobius"/>
    </source>
</evidence>
<name>A0A7S1VNG1_9STRA</name>
<evidence type="ECO:0000256" key="1">
    <source>
        <dbReference type="SAM" id="MobiDB-lite"/>
    </source>
</evidence>
<accession>A0A7S1VNG1</accession>
<dbReference type="EMBL" id="HBGK01046124">
    <property type="protein sequence ID" value="CAD9305823.1"/>
    <property type="molecule type" value="Transcribed_RNA"/>
</dbReference>
<protein>
    <submittedName>
        <fullName evidence="3">Uncharacterized protein</fullName>
    </submittedName>
</protein>
<keyword evidence="2" id="KW-0472">Membrane</keyword>
<reference evidence="3" key="1">
    <citation type="submission" date="2021-01" db="EMBL/GenBank/DDBJ databases">
        <authorList>
            <person name="Corre E."/>
            <person name="Pelletier E."/>
            <person name="Niang G."/>
            <person name="Scheremetjew M."/>
            <person name="Finn R."/>
            <person name="Kale V."/>
            <person name="Holt S."/>
            <person name="Cochrane G."/>
            <person name="Meng A."/>
            <person name="Brown T."/>
            <person name="Cohen L."/>
        </authorList>
    </citation>
    <scope>NUCLEOTIDE SEQUENCE</scope>
    <source>
        <strain evidence="3">CCMP 410</strain>
    </source>
</reference>
<keyword evidence="2" id="KW-1133">Transmembrane helix</keyword>
<feature type="compositionally biased region" description="Gly residues" evidence="1">
    <location>
        <begin position="10"/>
        <end position="21"/>
    </location>
</feature>
<feature type="compositionally biased region" description="Polar residues" evidence="1">
    <location>
        <begin position="317"/>
        <end position="332"/>
    </location>
</feature>
<dbReference type="AlphaFoldDB" id="A0A7S1VNG1"/>
<proteinExistence type="predicted"/>
<evidence type="ECO:0000313" key="3">
    <source>
        <dbReference type="EMBL" id="CAD9305823.1"/>
    </source>
</evidence>
<keyword evidence="2" id="KW-0812">Transmembrane</keyword>
<gene>
    <name evidence="3" type="ORF">GOCE00092_LOCUS24237</name>
</gene>
<feature type="region of interest" description="Disordered" evidence="1">
    <location>
        <begin position="1"/>
        <end position="21"/>
    </location>
</feature>
<feature type="transmembrane region" description="Helical" evidence="2">
    <location>
        <begin position="68"/>
        <end position="88"/>
    </location>
</feature>
<feature type="transmembrane region" description="Helical" evidence="2">
    <location>
        <begin position="253"/>
        <end position="277"/>
    </location>
</feature>